<dbReference type="EMBL" id="JAIWYP010000008">
    <property type="protein sequence ID" value="KAH3785448.1"/>
    <property type="molecule type" value="Genomic_DNA"/>
</dbReference>
<accession>A0A9D4IV95</accession>
<organism evidence="1 2">
    <name type="scientific">Dreissena polymorpha</name>
    <name type="common">Zebra mussel</name>
    <name type="synonym">Mytilus polymorpha</name>
    <dbReference type="NCBI Taxonomy" id="45954"/>
    <lineage>
        <taxon>Eukaryota</taxon>
        <taxon>Metazoa</taxon>
        <taxon>Spiralia</taxon>
        <taxon>Lophotrochozoa</taxon>
        <taxon>Mollusca</taxon>
        <taxon>Bivalvia</taxon>
        <taxon>Autobranchia</taxon>
        <taxon>Heteroconchia</taxon>
        <taxon>Euheterodonta</taxon>
        <taxon>Imparidentia</taxon>
        <taxon>Neoheterodontei</taxon>
        <taxon>Myida</taxon>
        <taxon>Dreissenoidea</taxon>
        <taxon>Dreissenidae</taxon>
        <taxon>Dreissena</taxon>
    </lineage>
</organism>
<sequence>MSASYLALRLTYGQNTKKFFIYNEAGPGGELLTQPEFPLTEFSPHVIISGLVSYTPTHVHYLKDRTRNP</sequence>
<dbReference type="AlphaFoldDB" id="A0A9D4IV95"/>
<proteinExistence type="predicted"/>
<dbReference type="Proteomes" id="UP000828390">
    <property type="component" value="Unassembled WGS sequence"/>
</dbReference>
<keyword evidence="2" id="KW-1185">Reference proteome</keyword>
<comment type="caution">
    <text evidence="1">The sequence shown here is derived from an EMBL/GenBank/DDBJ whole genome shotgun (WGS) entry which is preliminary data.</text>
</comment>
<evidence type="ECO:0000313" key="1">
    <source>
        <dbReference type="EMBL" id="KAH3785448.1"/>
    </source>
</evidence>
<protein>
    <submittedName>
        <fullName evidence="1">Uncharacterized protein</fullName>
    </submittedName>
</protein>
<name>A0A9D4IV95_DREPO</name>
<gene>
    <name evidence="1" type="ORF">DPMN_163538</name>
</gene>
<reference evidence="1" key="1">
    <citation type="journal article" date="2019" name="bioRxiv">
        <title>The Genome of the Zebra Mussel, Dreissena polymorpha: A Resource for Invasive Species Research.</title>
        <authorList>
            <person name="McCartney M.A."/>
            <person name="Auch B."/>
            <person name="Kono T."/>
            <person name="Mallez S."/>
            <person name="Zhang Y."/>
            <person name="Obille A."/>
            <person name="Becker A."/>
            <person name="Abrahante J.E."/>
            <person name="Garbe J."/>
            <person name="Badalamenti J.P."/>
            <person name="Herman A."/>
            <person name="Mangelson H."/>
            <person name="Liachko I."/>
            <person name="Sullivan S."/>
            <person name="Sone E.D."/>
            <person name="Koren S."/>
            <person name="Silverstein K.A.T."/>
            <person name="Beckman K.B."/>
            <person name="Gohl D.M."/>
        </authorList>
    </citation>
    <scope>NUCLEOTIDE SEQUENCE</scope>
    <source>
        <strain evidence="1">Duluth1</strain>
        <tissue evidence="1">Whole animal</tissue>
    </source>
</reference>
<reference evidence="1" key="2">
    <citation type="submission" date="2020-11" db="EMBL/GenBank/DDBJ databases">
        <authorList>
            <person name="McCartney M.A."/>
            <person name="Auch B."/>
            <person name="Kono T."/>
            <person name="Mallez S."/>
            <person name="Becker A."/>
            <person name="Gohl D.M."/>
            <person name="Silverstein K.A.T."/>
            <person name="Koren S."/>
            <person name="Bechman K.B."/>
            <person name="Herman A."/>
            <person name="Abrahante J.E."/>
            <person name="Garbe J."/>
        </authorList>
    </citation>
    <scope>NUCLEOTIDE SEQUENCE</scope>
    <source>
        <strain evidence="1">Duluth1</strain>
        <tissue evidence="1">Whole animal</tissue>
    </source>
</reference>
<evidence type="ECO:0000313" key="2">
    <source>
        <dbReference type="Proteomes" id="UP000828390"/>
    </source>
</evidence>